<gene>
    <name evidence="2" type="ORF">E0D97_05300</name>
</gene>
<name>A0A4R0PBX8_9HYPH</name>
<dbReference type="Pfam" id="PF18856">
    <property type="entry name" value="baeRF_family12"/>
    <property type="match status" value="1"/>
</dbReference>
<dbReference type="InterPro" id="IPR041374">
    <property type="entry name" value="BaeRF_family12"/>
</dbReference>
<dbReference type="EMBL" id="SJST01000002">
    <property type="protein sequence ID" value="TCD14971.1"/>
    <property type="molecule type" value="Genomic_DNA"/>
</dbReference>
<feature type="region of interest" description="Disordered" evidence="1">
    <location>
        <begin position="41"/>
        <end position="72"/>
    </location>
</feature>
<organism evidence="2 3">
    <name type="scientific">Oricola cellulosilytica</name>
    <dbReference type="NCBI Taxonomy" id="1429082"/>
    <lineage>
        <taxon>Bacteria</taxon>
        <taxon>Pseudomonadati</taxon>
        <taxon>Pseudomonadota</taxon>
        <taxon>Alphaproteobacteria</taxon>
        <taxon>Hyphomicrobiales</taxon>
        <taxon>Ahrensiaceae</taxon>
        <taxon>Oricola</taxon>
    </lineage>
</organism>
<keyword evidence="3" id="KW-1185">Reference proteome</keyword>
<sequence length="150" mass="17358">MAGIQLKHDGWLVVADGEKALFLRNEGDEKYPNLDVFRELEQENPPNREQAANRRGRFNDGPNAHRSAVEDTDWHRLGKERFAKDIAERLYKHAHAGKFDHLVLVASPMVLGEIRKELHQEVEKRIVAEVDKDLTNHPMDEIEKIVFEKS</sequence>
<evidence type="ECO:0000313" key="2">
    <source>
        <dbReference type="EMBL" id="TCD14971.1"/>
    </source>
</evidence>
<reference evidence="2 3" key="1">
    <citation type="journal article" date="2015" name="Antonie Van Leeuwenhoek">
        <title>Oricola cellulosilytica gen. nov., sp. nov., a cellulose-degrading bacterium of the family Phyllobacteriaceae isolated from surface seashore water, and emended descriptions of Mesorhizobium loti and Phyllobacterium myrsinacearum.</title>
        <authorList>
            <person name="Hameed A."/>
            <person name="Shahina M."/>
            <person name="Lai W.A."/>
            <person name="Lin S.Y."/>
            <person name="Young L.S."/>
            <person name="Liu Y.C."/>
            <person name="Hsu Y.H."/>
            <person name="Young C.C."/>
        </authorList>
    </citation>
    <scope>NUCLEOTIDE SEQUENCE [LARGE SCALE GENOMIC DNA]</scope>
    <source>
        <strain evidence="2 3">KCTC 52183</strain>
    </source>
</reference>
<evidence type="ECO:0000313" key="3">
    <source>
        <dbReference type="Proteomes" id="UP000291301"/>
    </source>
</evidence>
<evidence type="ECO:0000256" key="1">
    <source>
        <dbReference type="SAM" id="MobiDB-lite"/>
    </source>
</evidence>
<dbReference type="RefSeq" id="WP_131566328.1">
    <property type="nucleotide sequence ID" value="NZ_JAINFK010000003.1"/>
</dbReference>
<dbReference type="Proteomes" id="UP000291301">
    <property type="component" value="Unassembled WGS sequence"/>
</dbReference>
<protein>
    <submittedName>
        <fullName evidence="2">Host attachment protein</fullName>
    </submittedName>
</protein>
<dbReference type="AlphaFoldDB" id="A0A4R0PBX8"/>
<comment type="caution">
    <text evidence="2">The sequence shown here is derived from an EMBL/GenBank/DDBJ whole genome shotgun (WGS) entry which is preliminary data.</text>
</comment>
<dbReference type="OrthoDB" id="9812459at2"/>
<proteinExistence type="predicted"/>
<accession>A0A4R0PBX8</accession>